<dbReference type="InterPro" id="IPR001322">
    <property type="entry name" value="Lamin_tail_dom"/>
</dbReference>
<dbReference type="AlphaFoldDB" id="A0A3N6LYS3"/>
<dbReference type="PROSITE" id="PS51841">
    <property type="entry name" value="LTD"/>
    <property type="match status" value="1"/>
</dbReference>
<dbReference type="Proteomes" id="UP000282323">
    <property type="component" value="Unassembled WGS sequence"/>
</dbReference>
<protein>
    <submittedName>
        <fullName evidence="2">Lamin tail domain-containing protein</fullName>
    </submittedName>
</protein>
<evidence type="ECO:0000313" key="2">
    <source>
        <dbReference type="EMBL" id="RQG94257.1"/>
    </source>
</evidence>
<feature type="domain" description="LTD" evidence="1">
    <location>
        <begin position="24"/>
        <end position="142"/>
    </location>
</feature>
<dbReference type="Gene3D" id="2.60.40.1260">
    <property type="entry name" value="Lamin Tail domain"/>
    <property type="match status" value="1"/>
</dbReference>
<dbReference type="SUPFAM" id="SSF74853">
    <property type="entry name" value="Lamin A/C globular tail domain"/>
    <property type="match status" value="1"/>
</dbReference>
<name>A0A3N6LYS3_NATCH</name>
<dbReference type="InterPro" id="IPR036415">
    <property type="entry name" value="Lamin_tail_dom_sf"/>
</dbReference>
<dbReference type="EMBL" id="REGA01000010">
    <property type="protein sequence ID" value="RQG94257.1"/>
    <property type="molecule type" value="Genomic_DNA"/>
</dbReference>
<evidence type="ECO:0000259" key="1">
    <source>
        <dbReference type="PROSITE" id="PS51841"/>
    </source>
</evidence>
<gene>
    <name evidence="2" type="ORF">EA473_12405</name>
</gene>
<organism evidence="2 3">
    <name type="scientific">Natrarchaeobius chitinivorans</name>
    <dbReference type="NCBI Taxonomy" id="1679083"/>
    <lineage>
        <taxon>Archaea</taxon>
        <taxon>Methanobacteriati</taxon>
        <taxon>Methanobacteriota</taxon>
        <taxon>Stenosarchaea group</taxon>
        <taxon>Halobacteria</taxon>
        <taxon>Halobacteriales</taxon>
        <taxon>Natrialbaceae</taxon>
        <taxon>Natrarchaeobius</taxon>
    </lineage>
</organism>
<reference evidence="2 3" key="1">
    <citation type="submission" date="2018-10" db="EMBL/GenBank/DDBJ databases">
        <title>Natrarchaeobius chitinivorans gen. nov., sp. nov., and Natrarchaeobius haloalkaliphilus sp. nov., alkaliphilic, chitin-utilizing haloarchaea from hypersaline alkaline lakes.</title>
        <authorList>
            <person name="Sorokin D.Y."/>
            <person name="Elcheninov A.G."/>
            <person name="Kostrikina N.A."/>
            <person name="Bale N.J."/>
            <person name="Sinninghe Damste J.S."/>
            <person name="Khijniak T.V."/>
            <person name="Kublanov I.V."/>
            <person name="Toshchakov S.V."/>
        </authorList>
    </citation>
    <scope>NUCLEOTIDE SEQUENCE [LARGE SCALE GENOMIC DNA]</scope>
    <source>
        <strain evidence="2 3">AArcht4T</strain>
    </source>
</reference>
<proteinExistence type="predicted"/>
<keyword evidence="3" id="KW-1185">Reference proteome</keyword>
<sequence length="142" mass="15695">MWNKTGDVVTVSNADGELVLEHAYPTPPTDVQNGPVRIAEFQPDAPGNDWENLTEEYVALENEGPETVDLAGWRVEDDANHAYQFPDGTELAPGETITLRTGSGTDTDSTVYWGYGRPVWNNDGDTISLYDEDGKLVLRESY</sequence>
<evidence type="ECO:0000313" key="3">
    <source>
        <dbReference type="Proteomes" id="UP000282323"/>
    </source>
</evidence>
<dbReference type="Pfam" id="PF00932">
    <property type="entry name" value="LTD"/>
    <property type="match status" value="1"/>
</dbReference>
<accession>A0A3N6LYS3</accession>
<comment type="caution">
    <text evidence="2">The sequence shown here is derived from an EMBL/GenBank/DDBJ whole genome shotgun (WGS) entry which is preliminary data.</text>
</comment>